<dbReference type="AlphaFoldDB" id="F4Q2I8"/>
<dbReference type="Pfam" id="PF01823">
    <property type="entry name" value="MACPF"/>
    <property type="match status" value="1"/>
</dbReference>
<dbReference type="SMART" id="SM00457">
    <property type="entry name" value="MACPF"/>
    <property type="match status" value="1"/>
</dbReference>
<dbReference type="GO" id="GO:0005576">
    <property type="term" value="C:extracellular region"/>
    <property type="evidence" value="ECO:0007669"/>
    <property type="project" value="UniProtKB-SubCell"/>
</dbReference>
<dbReference type="GO" id="GO:0031640">
    <property type="term" value="P:killing of cells of another organism"/>
    <property type="evidence" value="ECO:0007669"/>
    <property type="project" value="UniProtKB-KW"/>
</dbReference>
<dbReference type="RefSeq" id="XP_004355141.1">
    <property type="nucleotide sequence ID" value="XM_004355089.1"/>
</dbReference>
<evidence type="ECO:0000256" key="1">
    <source>
        <dbReference type="ARBA" id="ARBA00004613"/>
    </source>
</evidence>
<evidence type="ECO:0000256" key="3">
    <source>
        <dbReference type="ARBA" id="ARBA00022852"/>
    </source>
</evidence>
<gene>
    <name evidence="7" type="ORF">DFA_07645</name>
</gene>
<dbReference type="InterPro" id="IPR011050">
    <property type="entry name" value="Pectin_lyase_fold/virulence"/>
</dbReference>
<dbReference type="EMBL" id="GL883021">
    <property type="protein sequence ID" value="EGG16667.1"/>
    <property type="molecule type" value="Genomic_DNA"/>
</dbReference>
<protein>
    <recommendedName>
        <fullName evidence="6">MACPF domain-containing protein</fullName>
    </recommendedName>
</protein>
<name>F4Q2I8_CACFS</name>
<evidence type="ECO:0000259" key="6">
    <source>
        <dbReference type="PROSITE" id="PS51412"/>
    </source>
</evidence>
<feature type="domain" description="MACPF" evidence="6">
    <location>
        <begin position="449"/>
        <end position="788"/>
    </location>
</feature>
<dbReference type="OrthoDB" id="21110at2759"/>
<evidence type="ECO:0000313" key="8">
    <source>
        <dbReference type="Proteomes" id="UP000007797"/>
    </source>
</evidence>
<keyword evidence="2" id="KW-0964">Secreted</keyword>
<organism evidence="7 8">
    <name type="scientific">Cavenderia fasciculata</name>
    <name type="common">Slime mold</name>
    <name type="synonym">Dictyostelium fasciculatum</name>
    <dbReference type="NCBI Taxonomy" id="261658"/>
    <lineage>
        <taxon>Eukaryota</taxon>
        <taxon>Amoebozoa</taxon>
        <taxon>Evosea</taxon>
        <taxon>Eumycetozoa</taxon>
        <taxon>Dictyostelia</taxon>
        <taxon>Acytosteliales</taxon>
        <taxon>Cavenderiaceae</taxon>
        <taxon>Cavenderia</taxon>
    </lineage>
</organism>
<dbReference type="KEGG" id="dfa:DFA_07645"/>
<evidence type="ECO:0000256" key="4">
    <source>
        <dbReference type="ARBA" id="ARBA00023157"/>
    </source>
</evidence>
<dbReference type="PROSITE" id="PS51412">
    <property type="entry name" value="MACPF_2"/>
    <property type="match status" value="1"/>
</dbReference>
<comment type="subcellular location">
    <subcellularLocation>
        <location evidence="1">Secreted</location>
    </subcellularLocation>
</comment>
<feature type="compositionally biased region" description="Basic and acidic residues" evidence="5">
    <location>
        <begin position="691"/>
        <end position="701"/>
    </location>
</feature>
<keyword evidence="4" id="KW-1015">Disulfide bond</keyword>
<feature type="region of interest" description="Disordered" evidence="5">
    <location>
        <begin position="683"/>
        <end position="722"/>
    </location>
</feature>
<dbReference type="TCDB" id="1.C.39.1.1">
    <property type="family name" value="the membrane attack complex/perforin (macpf) family"/>
</dbReference>
<evidence type="ECO:0000256" key="2">
    <source>
        <dbReference type="ARBA" id="ARBA00022525"/>
    </source>
</evidence>
<proteinExistence type="predicted"/>
<dbReference type="Proteomes" id="UP000007797">
    <property type="component" value="Unassembled WGS sequence"/>
</dbReference>
<dbReference type="PANTHER" id="PTHR45742">
    <property type="entry name" value="COMPLEMENT COMPONENT C6"/>
    <property type="match status" value="1"/>
</dbReference>
<dbReference type="SUPFAM" id="SSF51126">
    <property type="entry name" value="Pectin lyase-like"/>
    <property type="match status" value="1"/>
</dbReference>
<dbReference type="GeneID" id="14868703"/>
<dbReference type="PANTHER" id="PTHR45742:SF8">
    <property type="entry name" value="FLOCCULATION PROTEIN FLO11"/>
    <property type="match status" value="1"/>
</dbReference>
<sequence length="1153" mass="131043">MISQMDKRAANILYLHPGQYLGENDIVIEGLNLVIEPYDPYAMNNHDHQMLNMPLFSRANISEHKITIDCRGFGRGISIVNSQVELRSVTLLNCSASYGSAIFIVNSNVILEDVDINSCRSHYGSIFVNDSSLVSNKCSFVDNKVANHGEGLVFLNSKATIENIKLSNSTHRHVIATTSSTIQINGNISRSMIMCDKLSTVENKDRVDLCDDTKQHCGDGHCSPHLEDHFSCPLDCRSTIFSGFLMESKRCPTCPTTLSPHYSSSINSNKQYLNIKLSSYFINPFDGKISFLFELTNIDIIVQINNNQIINYINSGPHLQKIKHTIYLPKTKTNHLKIIIISQNNLKKSLSIKYSPHHNNNTFIPFTIARYSKNICGDGVKDNNETCDPFGIKSHEFPDIFCGNGICDEKNYNQCFQDCNEYLYQRCPPLTVRPGGLPPSIRKTSDTIGMLIFNQHTWRLPGYQHLSFGVDIVTGELVSHPIFHFGFCSDMETNIIEDPYRNIFYESPREMSVVPRPQCKYHGSNEVFSSSTEMKTDKQKKSKLDTSANAGANIAGIVQVSIEAAFSKESSVKKARSLEQKSKGTIIESSIVCQTSAIKLNKFPFNPTFINDLKSADNEADFYRLVKKFGTHFMKKVVLGGKLSVVQSINEKLTKSQVESNYQEQIDMSVKASVTSEVVSASASYSSSNGKQEENKDESESSNKFQKTSLTSRGGKLGSYGNDGEPTYFGTWASSVDLNPVPIEYELSPIESLIHLDWMTKSNRSVKEMWKNAYNTYMLYASKESDYQEAVPDFAIKEKWIWFISKSLPNHSFNHFSIQIKENNKITSSLDARLFPSVDIYNKADLYQLPNLLDYLVFSSDFKTSFVSQLENKQRSTTIYSRDAINSNLIPTKEMDDKQQEGFGVENIIFRETGEKVLFPKWMIGLYPNCTTTNLGEFPIYSIHTLDQGEIINHPPENYFKSYLLIPPILPIKNSDHHSYFESIRVKVWTKKYDGEKKGFFDTRNSSSRHWRIIQLSDTQTSMVMAARQIRLEFNDKKFNETLMDQLYFLVNNGKNKFLPIKLIYGFDKDTEPGIQMVIRDPLTQFFSNTPIKSNLNPSNQALVKFDVDTEDESKILPNLPAPYWIPKDFLQNTLSQSDFNRLKKFIDNMKSD</sequence>
<evidence type="ECO:0000256" key="5">
    <source>
        <dbReference type="SAM" id="MobiDB-lite"/>
    </source>
</evidence>
<dbReference type="InterPro" id="IPR020864">
    <property type="entry name" value="MACPF"/>
</dbReference>
<keyword evidence="8" id="KW-1185">Reference proteome</keyword>
<accession>F4Q2I8</accession>
<evidence type="ECO:0000313" key="7">
    <source>
        <dbReference type="EMBL" id="EGG16667.1"/>
    </source>
</evidence>
<reference evidence="8" key="1">
    <citation type="journal article" date="2011" name="Genome Res.">
        <title>Phylogeny-wide analysis of social amoeba genomes highlights ancient origins for complex intercellular communication.</title>
        <authorList>
            <person name="Heidel A.J."/>
            <person name="Lawal H.M."/>
            <person name="Felder M."/>
            <person name="Schilde C."/>
            <person name="Helps N.R."/>
            <person name="Tunggal B."/>
            <person name="Rivero F."/>
            <person name="John U."/>
            <person name="Schleicher M."/>
            <person name="Eichinger L."/>
            <person name="Platzer M."/>
            <person name="Noegel A.A."/>
            <person name="Schaap P."/>
            <person name="Gloeckner G."/>
        </authorList>
    </citation>
    <scope>NUCLEOTIDE SEQUENCE [LARGE SCALE GENOMIC DNA]</scope>
    <source>
        <strain evidence="8">SH3</strain>
    </source>
</reference>
<keyword evidence="3" id="KW-0204">Cytolysis</keyword>